<keyword evidence="3" id="KW-1185">Reference proteome</keyword>
<dbReference type="Proteomes" id="UP000321892">
    <property type="component" value="Chromosome"/>
</dbReference>
<evidence type="ECO:0000259" key="1">
    <source>
        <dbReference type="Pfam" id="PF03413"/>
    </source>
</evidence>
<sequence>MMKNKLLISMLSGVLIINIMSFSAMKDRKKIPAVKAKQIALARIPGATFANVLEFDSGNSKFYKGQINYRNTVYNFEIDVYTGKIINWSEEKSNR</sequence>
<dbReference type="Gene3D" id="3.10.450.40">
    <property type="match status" value="1"/>
</dbReference>
<dbReference type="KEGG" id="lhf:JCM16775_1146"/>
<dbReference type="Pfam" id="PF03413">
    <property type="entry name" value="PepSY"/>
    <property type="match status" value="1"/>
</dbReference>
<proteinExistence type="predicted"/>
<gene>
    <name evidence="2" type="ORF">JCM16775_1146</name>
</gene>
<dbReference type="InterPro" id="IPR025711">
    <property type="entry name" value="PepSY"/>
</dbReference>
<reference evidence="2 3" key="1">
    <citation type="submission" date="2019-07" db="EMBL/GenBank/DDBJ databases">
        <title>Complete Genome Sequence of Leptotrichia hofstadii Strain JCM16775.</title>
        <authorList>
            <person name="Watanabe S."/>
            <person name="Cui L."/>
        </authorList>
    </citation>
    <scope>NUCLEOTIDE SEQUENCE [LARGE SCALE GENOMIC DNA]</scope>
    <source>
        <strain evidence="2 3">JCM16775</strain>
    </source>
</reference>
<dbReference type="RefSeq" id="WP_081690325.1">
    <property type="nucleotide sequence ID" value="NZ_AP019823.1"/>
</dbReference>
<dbReference type="OrthoDB" id="80627at2"/>
<protein>
    <recommendedName>
        <fullName evidence="1">PepSY domain-containing protein</fullName>
    </recommendedName>
</protein>
<feature type="domain" description="PepSY" evidence="1">
    <location>
        <begin position="30"/>
        <end position="87"/>
    </location>
</feature>
<dbReference type="AlphaFoldDB" id="A0A510JGQ5"/>
<evidence type="ECO:0000313" key="3">
    <source>
        <dbReference type="Proteomes" id="UP000321892"/>
    </source>
</evidence>
<name>A0A510JGQ5_9FUSO</name>
<dbReference type="EMBL" id="AP019823">
    <property type="protein sequence ID" value="BBM38437.1"/>
    <property type="molecule type" value="Genomic_DNA"/>
</dbReference>
<organism evidence="2 3">
    <name type="scientific">Leptotrichia hofstadii</name>
    <dbReference type="NCBI Taxonomy" id="157688"/>
    <lineage>
        <taxon>Bacteria</taxon>
        <taxon>Fusobacteriati</taxon>
        <taxon>Fusobacteriota</taxon>
        <taxon>Fusobacteriia</taxon>
        <taxon>Fusobacteriales</taxon>
        <taxon>Leptotrichiaceae</taxon>
        <taxon>Leptotrichia</taxon>
    </lineage>
</organism>
<accession>A0A510JGQ5</accession>
<evidence type="ECO:0000313" key="2">
    <source>
        <dbReference type="EMBL" id="BBM38437.1"/>
    </source>
</evidence>